<sequence>MPFIAPLVRFIVTAVAETHVLCAISNYHENCHVDQNPTVMRTTSSTTRDRAIPPLAEFRSTTHPHIPEHKCNTSVIISCTIRGNITAWLGHKPTQTLTKKHGFTESDAESRFSRTGGRHFARFTPKTRKFVGN</sequence>
<evidence type="ECO:0008006" key="4">
    <source>
        <dbReference type="Google" id="ProtNLM"/>
    </source>
</evidence>
<dbReference type="AlphaFoldDB" id="A0AA38MQ82"/>
<dbReference type="Proteomes" id="UP001168821">
    <property type="component" value="Unassembled WGS sequence"/>
</dbReference>
<comment type="caution">
    <text evidence="2">The sequence shown here is derived from an EMBL/GenBank/DDBJ whole genome shotgun (WGS) entry which is preliminary data.</text>
</comment>
<evidence type="ECO:0000313" key="2">
    <source>
        <dbReference type="EMBL" id="KAJ3667160.1"/>
    </source>
</evidence>
<protein>
    <recommendedName>
        <fullName evidence="4">Secreted protein</fullName>
    </recommendedName>
</protein>
<keyword evidence="3" id="KW-1185">Reference proteome</keyword>
<name>A0AA38MQ82_9CUCU</name>
<accession>A0AA38MQ82</accession>
<feature type="chain" id="PRO_5041254852" description="Secreted protein" evidence="1">
    <location>
        <begin position="17"/>
        <end position="133"/>
    </location>
</feature>
<reference evidence="2" key="1">
    <citation type="journal article" date="2023" name="G3 (Bethesda)">
        <title>Whole genome assemblies of Zophobas morio and Tenebrio molitor.</title>
        <authorList>
            <person name="Kaur S."/>
            <person name="Stinson S.A."/>
            <person name="diCenzo G.C."/>
        </authorList>
    </citation>
    <scope>NUCLEOTIDE SEQUENCE</scope>
    <source>
        <strain evidence="2">QUZm001</strain>
    </source>
</reference>
<feature type="signal peptide" evidence="1">
    <location>
        <begin position="1"/>
        <end position="16"/>
    </location>
</feature>
<dbReference type="EMBL" id="JALNTZ010000001">
    <property type="protein sequence ID" value="KAJ3667160.1"/>
    <property type="molecule type" value="Genomic_DNA"/>
</dbReference>
<evidence type="ECO:0000313" key="3">
    <source>
        <dbReference type="Proteomes" id="UP001168821"/>
    </source>
</evidence>
<gene>
    <name evidence="2" type="ORF">Zmor_002561</name>
</gene>
<evidence type="ECO:0000256" key="1">
    <source>
        <dbReference type="SAM" id="SignalP"/>
    </source>
</evidence>
<keyword evidence="1" id="KW-0732">Signal</keyword>
<proteinExistence type="predicted"/>
<organism evidence="2 3">
    <name type="scientific">Zophobas morio</name>
    <dbReference type="NCBI Taxonomy" id="2755281"/>
    <lineage>
        <taxon>Eukaryota</taxon>
        <taxon>Metazoa</taxon>
        <taxon>Ecdysozoa</taxon>
        <taxon>Arthropoda</taxon>
        <taxon>Hexapoda</taxon>
        <taxon>Insecta</taxon>
        <taxon>Pterygota</taxon>
        <taxon>Neoptera</taxon>
        <taxon>Endopterygota</taxon>
        <taxon>Coleoptera</taxon>
        <taxon>Polyphaga</taxon>
        <taxon>Cucujiformia</taxon>
        <taxon>Tenebrionidae</taxon>
        <taxon>Zophobas</taxon>
    </lineage>
</organism>